<gene>
    <name evidence="2" type="ORF">PIB30_074985</name>
</gene>
<dbReference type="EMBL" id="JASCZI010212393">
    <property type="protein sequence ID" value="MED6199332.1"/>
    <property type="molecule type" value="Genomic_DNA"/>
</dbReference>
<evidence type="ECO:0000256" key="1">
    <source>
        <dbReference type="SAM" id="MobiDB-lite"/>
    </source>
</evidence>
<evidence type="ECO:0000313" key="2">
    <source>
        <dbReference type="EMBL" id="MED6199332.1"/>
    </source>
</evidence>
<reference evidence="2 3" key="1">
    <citation type="journal article" date="2023" name="Plants (Basel)">
        <title>Bridging the Gap: Combining Genomics and Transcriptomics Approaches to Understand Stylosanthes scabra, an Orphan Legume from the Brazilian Caatinga.</title>
        <authorList>
            <person name="Ferreira-Neto J.R.C."/>
            <person name="da Silva M.D."/>
            <person name="Binneck E."/>
            <person name="de Melo N.F."/>
            <person name="da Silva R.H."/>
            <person name="de Melo A.L.T.M."/>
            <person name="Pandolfi V."/>
            <person name="Bustamante F.O."/>
            <person name="Brasileiro-Vidal A.C."/>
            <person name="Benko-Iseppon A.M."/>
        </authorList>
    </citation>
    <scope>NUCLEOTIDE SEQUENCE [LARGE SCALE GENOMIC DNA]</scope>
    <source>
        <tissue evidence="2">Leaves</tissue>
    </source>
</reference>
<feature type="region of interest" description="Disordered" evidence="1">
    <location>
        <begin position="29"/>
        <end position="49"/>
    </location>
</feature>
<evidence type="ECO:0000313" key="3">
    <source>
        <dbReference type="Proteomes" id="UP001341840"/>
    </source>
</evidence>
<proteinExistence type="predicted"/>
<comment type="caution">
    <text evidence="2">The sequence shown here is derived from an EMBL/GenBank/DDBJ whole genome shotgun (WGS) entry which is preliminary data.</text>
</comment>
<dbReference type="Proteomes" id="UP001341840">
    <property type="component" value="Unassembled WGS sequence"/>
</dbReference>
<organism evidence="2 3">
    <name type="scientific">Stylosanthes scabra</name>
    <dbReference type="NCBI Taxonomy" id="79078"/>
    <lineage>
        <taxon>Eukaryota</taxon>
        <taxon>Viridiplantae</taxon>
        <taxon>Streptophyta</taxon>
        <taxon>Embryophyta</taxon>
        <taxon>Tracheophyta</taxon>
        <taxon>Spermatophyta</taxon>
        <taxon>Magnoliopsida</taxon>
        <taxon>eudicotyledons</taxon>
        <taxon>Gunneridae</taxon>
        <taxon>Pentapetalae</taxon>
        <taxon>rosids</taxon>
        <taxon>fabids</taxon>
        <taxon>Fabales</taxon>
        <taxon>Fabaceae</taxon>
        <taxon>Papilionoideae</taxon>
        <taxon>50 kb inversion clade</taxon>
        <taxon>dalbergioids sensu lato</taxon>
        <taxon>Dalbergieae</taxon>
        <taxon>Pterocarpus clade</taxon>
        <taxon>Stylosanthes</taxon>
    </lineage>
</organism>
<protein>
    <submittedName>
        <fullName evidence="2">Uncharacterized protein</fullName>
    </submittedName>
</protein>
<sequence>MADQRQTPSAEEIFALVTTLQAELQQLRDSQNSNGGPHGNDNGGVRKTTYVSDSISGRLGEPNEECTPFSDEIMAFRIRGVKRAEDRRPAHLTRQKRRAGLNYTLHGFTPSRSLTAPHSLVAAAQAAAGAVAFPVGGDSSCHSPSLRQSPLPIPLLVPRRNSEPVITLAPASAAGDVTVPVDIFYISTVSQLYWQKWSLKPQSKMLPILVLNLSLSEI</sequence>
<accession>A0ABU6XNR9</accession>
<name>A0ABU6XNR9_9FABA</name>
<keyword evidence="3" id="KW-1185">Reference proteome</keyword>